<dbReference type="SMART" id="SM00448">
    <property type="entry name" value="REC"/>
    <property type="match status" value="1"/>
</dbReference>
<dbReference type="EC" id="2.7.13.3" evidence="3"/>
<evidence type="ECO:0000313" key="22">
    <source>
        <dbReference type="Proteomes" id="UP000642809"/>
    </source>
</evidence>
<feature type="domain" description="HPt" evidence="20">
    <location>
        <begin position="842"/>
        <end position="938"/>
    </location>
</feature>
<keyword evidence="22" id="KW-1185">Reference proteome</keyword>
<feature type="modified residue" description="4-aspartylphosphate" evidence="15">
    <location>
        <position position="749"/>
    </location>
</feature>
<dbReference type="Pfam" id="PF16927">
    <property type="entry name" value="HisKA_7TM"/>
    <property type="match status" value="1"/>
</dbReference>
<dbReference type="SUPFAM" id="SSF55781">
    <property type="entry name" value="GAF domain-like"/>
    <property type="match status" value="1"/>
</dbReference>
<proteinExistence type="predicted"/>
<keyword evidence="7 17" id="KW-0812">Transmembrane</keyword>
<evidence type="ECO:0000256" key="6">
    <source>
        <dbReference type="ARBA" id="ARBA00022679"/>
    </source>
</evidence>
<dbReference type="Pfam" id="PF02518">
    <property type="entry name" value="HATPase_c"/>
    <property type="match status" value="1"/>
</dbReference>
<dbReference type="GO" id="GO:0000155">
    <property type="term" value="F:phosphorelay sensor kinase activity"/>
    <property type="evidence" value="ECO:0007669"/>
    <property type="project" value="InterPro"/>
</dbReference>
<dbReference type="InterPro" id="IPR036097">
    <property type="entry name" value="HisK_dim/P_sf"/>
</dbReference>
<dbReference type="PANTHER" id="PTHR45339:SF1">
    <property type="entry name" value="HYBRID SIGNAL TRANSDUCTION HISTIDINE KINASE J"/>
    <property type="match status" value="1"/>
</dbReference>
<evidence type="ECO:0000256" key="13">
    <source>
        <dbReference type="ARBA" id="ARBA00023136"/>
    </source>
</evidence>
<name>A0A8J3CXA3_9BACT</name>
<dbReference type="Gene3D" id="3.30.450.40">
    <property type="match status" value="1"/>
</dbReference>
<evidence type="ECO:0000313" key="21">
    <source>
        <dbReference type="EMBL" id="GHB32913.1"/>
    </source>
</evidence>
<dbReference type="InterPro" id="IPR008207">
    <property type="entry name" value="Sig_transdc_His_kin_Hpt_dom"/>
</dbReference>
<keyword evidence="11 17" id="KW-1133">Transmembrane helix</keyword>
<dbReference type="InterPro" id="IPR001789">
    <property type="entry name" value="Sig_transdc_resp-reg_receiver"/>
</dbReference>
<dbReference type="SUPFAM" id="SSF52172">
    <property type="entry name" value="CheY-like"/>
    <property type="match status" value="1"/>
</dbReference>
<reference evidence="21" key="1">
    <citation type="journal article" date="2014" name="Int. J. Syst. Evol. Microbiol.">
        <title>Complete genome sequence of Corynebacterium casei LMG S-19264T (=DSM 44701T), isolated from a smear-ripened cheese.</title>
        <authorList>
            <consortium name="US DOE Joint Genome Institute (JGI-PGF)"/>
            <person name="Walter F."/>
            <person name="Albersmeier A."/>
            <person name="Kalinowski J."/>
            <person name="Ruckert C."/>
        </authorList>
    </citation>
    <scope>NUCLEOTIDE SEQUENCE</scope>
    <source>
        <strain evidence="21">KCTC 23224</strain>
    </source>
</reference>
<keyword evidence="12" id="KW-0902">Two-component regulatory system</keyword>
<comment type="caution">
    <text evidence="21">The sequence shown here is derived from an EMBL/GenBank/DDBJ whole genome shotgun (WGS) entry which is preliminary data.</text>
</comment>
<protein>
    <recommendedName>
        <fullName evidence="3">histidine kinase</fullName>
        <ecNumber evidence="3">2.7.13.3</ecNumber>
    </recommendedName>
</protein>
<feature type="domain" description="Response regulatory" evidence="19">
    <location>
        <begin position="698"/>
        <end position="818"/>
    </location>
</feature>
<evidence type="ECO:0000256" key="10">
    <source>
        <dbReference type="ARBA" id="ARBA00022840"/>
    </source>
</evidence>
<dbReference type="PROSITE" id="PS50894">
    <property type="entry name" value="HPT"/>
    <property type="match status" value="1"/>
</dbReference>
<evidence type="ECO:0000256" key="12">
    <source>
        <dbReference type="ARBA" id="ARBA00023012"/>
    </source>
</evidence>
<dbReference type="InterPro" id="IPR004358">
    <property type="entry name" value="Sig_transdc_His_kin-like_C"/>
</dbReference>
<dbReference type="Gene3D" id="3.40.50.2300">
    <property type="match status" value="1"/>
</dbReference>
<dbReference type="InterPro" id="IPR003661">
    <property type="entry name" value="HisK_dim/P_dom"/>
</dbReference>
<evidence type="ECO:0000256" key="8">
    <source>
        <dbReference type="ARBA" id="ARBA00022741"/>
    </source>
</evidence>
<dbReference type="Gene3D" id="3.30.565.10">
    <property type="entry name" value="Histidine kinase-like ATPase, C-terminal domain"/>
    <property type="match status" value="1"/>
</dbReference>
<dbReference type="SMART" id="SM00065">
    <property type="entry name" value="GAF"/>
    <property type="match status" value="1"/>
</dbReference>
<dbReference type="GO" id="GO:0005886">
    <property type="term" value="C:plasma membrane"/>
    <property type="evidence" value="ECO:0007669"/>
    <property type="project" value="UniProtKB-SubCell"/>
</dbReference>
<dbReference type="FunFam" id="1.10.287.130:FF:000003">
    <property type="entry name" value="Histidine kinase"/>
    <property type="match status" value="1"/>
</dbReference>
<dbReference type="PROSITE" id="PS50109">
    <property type="entry name" value="HIS_KIN"/>
    <property type="match status" value="1"/>
</dbReference>
<evidence type="ECO:0000256" key="2">
    <source>
        <dbReference type="ARBA" id="ARBA00004651"/>
    </source>
</evidence>
<keyword evidence="5 15" id="KW-0597">Phosphoprotein</keyword>
<organism evidence="21 22">
    <name type="scientific">Mongoliitalea lutea</name>
    <dbReference type="NCBI Taxonomy" id="849756"/>
    <lineage>
        <taxon>Bacteria</taxon>
        <taxon>Pseudomonadati</taxon>
        <taxon>Bacteroidota</taxon>
        <taxon>Cytophagia</taxon>
        <taxon>Cytophagales</taxon>
        <taxon>Cyclobacteriaceae</taxon>
        <taxon>Mongoliitalea</taxon>
    </lineage>
</organism>
<dbReference type="CDD" id="cd00082">
    <property type="entry name" value="HisKA"/>
    <property type="match status" value="1"/>
</dbReference>
<dbReference type="InterPro" id="IPR011006">
    <property type="entry name" value="CheY-like_superfamily"/>
</dbReference>
<dbReference type="SUPFAM" id="SSF47226">
    <property type="entry name" value="Histidine-containing phosphotransfer domain, HPT domain"/>
    <property type="match status" value="1"/>
</dbReference>
<dbReference type="SMART" id="SM00387">
    <property type="entry name" value="HATPase_c"/>
    <property type="match status" value="1"/>
</dbReference>
<dbReference type="SMART" id="SM00388">
    <property type="entry name" value="HisKA"/>
    <property type="match status" value="1"/>
</dbReference>
<keyword evidence="6" id="KW-0808">Transferase</keyword>
<keyword evidence="16" id="KW-0175">Coiled coil</keyword>
<dbReference type="CDD" id="cd17546">
    <property type="entry name" value="REC_hyHK_CKI1_RcsC-like"/>
    <property type="match status" value="1"/>
</dbReference>
<dbReference type="SUPFAM" id="SSF55874">
    <property type="entry name" value="ATPase domain of HSP90 chaperone/DNA topoisomerase II/histidine kinase"/>
    <property type="match status" value="1"/>
</dbReference>
<feature type="domain" description="Histidine kinase" evidence="18">
    <location>
        <begin position="443"/>
        <end position="666"/>
    </location>
</feature>
<keyword evidence="9" id="KW-0418">Kinase</keyword>
<keyword evidence="13 17" id="KW-0472">Membrane</keyword>
<feature type="transmembrane region" description="Helical" evidence="17">
    <location>
        <begin position="68"/>
        <end position="88"/>
    </location>
</feature>
<dbReference type="InterPro" id="IPR031621">
    <property type="entry name" value="HisKA_7TM"/>
</dbReference>
<keyword evidence="4" id="KW-1003">Cell membrane</keyword>
<evidence type="ECO:0000256" key="15">
    <source>
        <dbReference type="PROSITE-ProRule" id="PRU00169"/>
    </source>
</evidence>
<sequence length="938" mass="106105">MWTNEAHGLFFQEIWGSDNGLFFAVDVKQGILHWIYAVYNSILTIVSNIILVRALYASPKVYINRIWMVLLGSLIPWAAHIIAIAGFAPYDMDLIPFALSFTALIIFWALYKYQFFKAPPLAFKTIFQNISEGVIIYDQNKHMIAINISAKAYLNTLQIQNFQNLVELGKEVKDLPELLDQRTGHIILSNQTNNIFFEVSFKVYNNEHKTSNYFFLNIRNITEQKIAEIRIKANEQKLQSFNMSLLRSEKMLTSIAFATKELLSNREFTFATQKAITLLGDGAGVDRAYLFEGFKSEDGDYFISQRFEWSANGVPPEINNPNLQNIPLQIFGQDVFSKFLKNMFFYSIVAKIEEDTLREFLQFQGIKTILIIPVFVGKEFWGLVGFDDCSEEREWSEAETALLISFADSISNAVERKKLEESLRASMEQAREASTAKSEFLANMSHEIRTPLNGVIGFTDLLSKTKLSKEQKEYSNAIMQSGKLLLNLINDILDFSKIEAGKLELSLLSCNINDIANESLKVISPTADQKNLNLVLSVDPQVPEFVIADVMRVKQILINLLSNAAKFTSEGEIELKITLINQGKLTNKSRIEFAVKDTGIGISEEKKQVIFEAFAQEDNSTTRKYGGTGLGLTICNKLLKLMESRLSVESELNKGSVFSFELELENSWQSNELEKIAGSQQQVQVEAPSRTIKKKAIKILLVDDNSVNMLLAKTIVKNLIPNTKILEAKNGLEAVEQFKAYNPSLIFMDIQMPEMSGYEATAIIRALEQGKESRVPIIALTAGTVKGEFEKCLAIGMDSYLSKPVLIEDIENVLDKYLDLSDKKPIQRKQVLSRYEEFREADPDFFKELLEVSQKNLNKLQSELTLYLIENNLERLKQTGHALKGLGLNLDLPNLTTLATNVEKVTELGEEATEKVASLNQEINFILENIDKELNQLS</sequence>
<dbReference type="InterPro" id="IPR029016">
    <property type="entry name" value="GAF-like_dom_sf"/>
</dbReference>
<evidence type="ECO:0000259" key="20">
    <source>
        <dbReference type="PROSITE" id="PS50894"/>
    </source>
</evidence>
<comment type="catalytic activity">
    <reaction evidence="1">
        <text>ATP + protein L-histidine = ADP + protein N-phospho-L-histidine.</text>
        <dbReference type="EC" id="2.7.13.3"/>
    </reaction>
</comment>
<feature type="transmembrane region" description="Helical" evidence="17">
    <location>
        <begin position="94"/>
        <end position="111"/>
    </location>
</feature>
<dbReference type="Gene3D" id="3.30.450.20">
    <property type="entry name" value="PAS domain"/>
    <property type="match status" value="1"/>
</dbReference>
<dbReference type="SUPFAM" id="SSF47384">
    <property type="entry name" value="Homodimeric domain of signal transducing histidine kinase"/>
    <property type="match status" value="1"/>
</dbReference>
<keyword evidence="10" id="KW-0067">ATP-binding</keyword>
<dbReference type="Gene3D" id="1.20.120.160">
    <property type="entry name" value="HPT domain"/>
    <property type="match status" value="1"/>
</dbReference>
<dbReference type="Proteomes" id="UP000642809">
    <property type="component" value="Unassembled WGS sequence"/>
</dbReference>
<feature type="transmembrane region" description="Helical" evidence="17">
    <location>
        <begin position="31"/>
        <end position="56"/>
    </location>
</feature>
<evidence type="ECO:0000256" key="1">
    <source>
        <dbReference type="ARBA" id="ARBA00000085"/>
    </source>
</evidence>
<dbReference type="AlphaFoldDB" id="A0A8J3CXA3"/>
<evidence type="ECO:0000256" key="4">
    <source>
        <dbReference type="ARBA" id="ARBA00022475"/>
    </source>
</evidence>
<dbReference type="PRINTS" id="PR00344">
    <property type="entry name" value="BCTRLSENSOR"/>
</dbReference>
<evidence type="ECO:0000256" key="5">
    <source>
        <dbReference type="ARBA" id="ARBA00022553"/>
    </source>
</evidence>
<dbReference type="Gene3D" id="1.10.287.130">
    <property type="match status" value="1"/>
</dbReference>
<dbReference type="Pfam" id="PF00512">
    <property type="entry name" value="HisKA"/>
    <property type="match status" value="1"/>
</dbReference>
<dbReference type="PANTHER" id="PTHR45339">
    <property type="entry name" value="HYBRID SIGNAL TRANSDUCTION HISTIDINE KINASE J"/>
    <property type="match status" value="1"/>
</dbReference>
<dbReference type="EMBL" id="BMYF01000006">
    <property type="protein sequence ID" value="GHB32913.1"/>
    <property type="molecule type" value="Genomic_DNA"/>
</dbReference>
<evidence type="ECO:0000259" key="18">
    <source>
        <dbReference type="PROSITE" id="PS50109"/>
    </source>
</evidence>
<accession>A0A8J3CXA3</accession>
<feature type="coiled-coil region" evidence="16">
    <location>
        <begin position="902"/>
        <end position="936"/>
    </location>
</feature>
<dbReference type="FunFam" id="3.30.565.10:FF:000010">
    <property type="entry name" value="Sensor histidine kinase RcsC"/>
    <property type="match status" value="1"/>
</dbReference>
<dbReference type="InterPro" id="IPR005467">
    <property type="entry name" value="His_kinase_dom"/>
</dbReference>
<reference evidence="21" key="2">
    <citation type="submission" date="2020-09" db="EMBL/GenBank/DDBJ databases">
        <authorList>
            <person name="Sun Q."/>
            <person name="Kim S."/>
        </authorList>
    </citation>
    <scope>NUCLEOTIDE SEQUENCE</scope>
    <source>
        <strain evidence="21">KCTC 23224</strain>
    </source>
</reference>
<dbReference type="PROSITE" id="PS50110">
    <property type="entry name" value="RESPONSE_REGULATORY"/>
    <property type="match status" value="1"/>
</dbReference>
<evidence type="ECO:0000256" key="11">
    <source>
        <dbReference type="ARBA" id="ARBA00022989"/>
    </source>
</evidence>
<dbReference type="GO" id="GO:0005524">
    <property type="term" value="F:ATP binding"/>
    <property type="evidence" value="ECO:0007669"/>
    <property type="project" value="UniProtKB-KW"/>
</dbReference>
<evidence type="ECO:0000259" key="19">
    <source>
        <dbReference type="PROSITE" id="PS50110"/>
    </source>
</evidence>
<dbReference type="InterPro" id="IPR036641">
    <property type="entry name" value="HPT_dom_sf"/>
</dbReference>
<feature type="modified residue" description="Phosphohistidine" evidence="14">
    <location>
        <position position="881"/>
    </location>
</feature>
<dbReference type="InterPro" id="IPR003594">
    <property type="entry name" value="HATPase_dom"/>
</dbReference>
<dbReference type="Pfam" id="PF01590">
    <property type="entry name" value="GAF"/>
    <property type="match status" value="1"/>
</dbReference>
<evidence type="ECO:0000256" key="9">
    <source>
        <dbReference type="ARBA" id="ARBA00022777"/>
    </source>
</evidence>
<comment type="subcellular location">
    <subcellularLocation>
        <location evidence="2">Cell membrane</location>
        <topology evidence="2">Multi-pass membrane protein</topology>
    </subcellularLocation>
</comment>
<dbReference type="CDD" id="cd16922">
    <property type="entry name" value="HATPase_EvgS-ArcB-TorS-like"/>
    <property type="match status" value="1"/>
</dbReference>
<dbReference type="Pfam" id="PF00072">
    <property type="entry name" value="Response_reg"/>
    <property type="match status" value="1"/>
</dbReference>
<evidence type="ECO:0000256" key="3">
    <source>
        <dbReference type="ARBA" id="ARBA00012438"/>
    </source>
</evidence>
<evidence type="ECO:0000256" key="17">
    <source>
        <dbReference type="SAM" id="Phobius"/>
    </source>
</evidence>
<keyword evidence="8" id="KW-0547">Nucleotide-binding</keyword>
<evidence type="ECO:0000256" key="16">
    <source>
        <dbReference type="SAM" id="Coils"/>
    </source>
</evidence>
<dbReference type="InterPro" id="IPR036890">
    <property type="entry name" value="HATPase_C_sf"/>
</dbReference>
<evidence type="ECO:0000256" key="14">
    <source>
        <dbReference type="PROSITE-ProRule" id="PRU00110"/>
    </source>
</evidence>
<gene>
    <name evidence="21" type="ORF">GCM10008106_12250</name>
</gene>
<evidence type="ECO:0000256" key="7">
    <source>
        <dbReference type="ARBA" id="ARBA00022692"/>
    </source>
</evidence>
<dbReference type="InterPro" id="IPR003018">
    <property type="entry name" value="GAF"/>
</dbReference>